<evidence type="ECO:0008006" key="7">
    <source>
        <dbReference type="Google" id="ProtNLM"/>
    </source>
</evidence>
<organism evidence="6">
    <name type="scientific">Dissoconium aciculare CBS 342.82</name>
    <dbReference type="NCBI Taxonomy" id="1314786"/>
    <lineage>
        <taxon>Eukaryota</taxon>
        <taxon>Fungi</taxon>
        <taxon>Dikarya</taxon>
        <taxon>Ascomycota</taxon>
        <taxon>Pezizomycotina</taxon>
        <taxon>Dothideomycetes</taxon>
        <taxon>Dothideomycetidae</taxon>
        <taxon>Mycosphaerellales</taxon>
        <taxon>Dissoconiaceae</taxon>
        <taxon>Dissoconium</taxon>
    </lineage>
</organism>
<dbReference type="Pfam" id="PF11894">
    <property type="entry name" value="Nup192"/>
    <property type="match status" value="1"/>
</dbReference>
<gene>
    <name evidence="6" type="ORF">K489DRAFT_362377</name>
</gene>
<comment type="similarity">
    <text evidence="2">Belongs to the NUP186/NUP192/NUP205 family.</text>
</comment>
<evidence type="ECO:0000313" key="5">
    <source>
        <dbReference type="Proteomes" id="UP000504637"/>
    </source>
</evidence>
<protein>
    <recommendedName>
        <fullName evidence="7">Nucleoporin</fullName>
    </recommendedName>
</protein>
<keyword evidence="5" id="KW-1185">Reference proteome</keyword>
<keyword evidence="3" id="KW-0813">Transport</keyword>
<sequence length="1667" mass="183567">MAGEDSLRRLQILQRDLAAFTENRLPNVERLAVQLDASADDLKRLLARNKKNEQSRAVLAPNVSPQPTTIRIDNVEYRIQEQFRQDALLVADELDLDEMEAAKLCIEAPPVDSSIADTTQALRALLRFHDRRQTLLDCLRMILHLSLELDHSDETLHDTAVVAREIVQGGDSGGQAQCSAFWRKCIDGLTDIESYIKKVVEHKQKVIMTGQSLAGDIGDALQAQRISLTYQHECLSTILAHLVEGSYVQAEDYRAFLNKAAAAETDIDIAFHYIPVIVCGAKAFATNPSMTIENGRDLHALFATGPAQLQWKLPSFKSAATVLWLSEYNARFSPNSIDPSQREADRKKGEEARAALFFDALKERAFHFLLSAASFFRPIVWYEPSRAGITDFLVDLAPAIPAVAIPPDVPRASEAFSATALREIQTFTSAFVENMPDTLRKLRAEEDEKRRNYLSQPLNGPAQLEMDLERFIVIMACAFHDDADATQEFWADKESSLYGFLRWVSQRLPTPRVAAFCQLLRSIACDDASANNAHRFLLDDAGMSTTKLRKAYAVSWTQIFNELELYASTLRNQPALPHLQSGQNASSADNDLTEPETGIMLDAYLGLAAHICRTSPEARNWLLKDQPFHLGKTMIELIKTDVNARIKACCLDMLSALLTDKVLEVRNGVWVLLDSWVSGAEADASVTRLKGRPKFSAKQYLEIFAENAEAGAAFVGLLNALVSPVALSEITLDMLPFPEHLGAPHRHPGVDTYVDFVMHSVFAQKVARLQAAGEEVMIDLLRYACLEFAHTCLVSFNENLVLMANFSDVSIEIAMETKSLVTYTRLHPFARVMEWLFDKAVLQSLFSTIQRSDDKLDDAHAESPLVQSTVRAIQLLNLAWDLQPTYFNVVRRAIASQASRRQPATVSTLSSVDEIFLSQLSAVADVARYTTSHHIQLSLESIALLHKIGSSRKLSQTVDAGVERMHRGNRIIGVLTHLSTALTLELRPVFAIEQWDLESDAIPTKLIKAKALLGLLNSSLDASGGRPSVAHSLLGFNCYERFLDILPNGAFASGASLFHAIAVCAANDPIAIDNSNTSWLLSIKRGCLDIVLKLLLSTLTTHIVRPELRAMEFQAALSRNHCPASEIPLWDQKLLQDPNILLDSSATAIGDFMHVRESYFELCASDLRNASDQGSFSVQERVMSSLLGTIKLPDGEQAATVSIFDLVDFFELETTTASDVNCALLADVDMSVCTKQLSQTASAYDLRMAEELLLFRKRELIDKGVVPDPQQLDDEIRAILASLLSQNNWTAIQTARLDALEAWSDLMSLVVSKGGLRSSDIVAFSLQGLLVVTPKFEKSLTESLDAATLLAKVTLTLTQAIGPASLSSSQQTVNVATERLLATYRVALKALTDSSTDLTLRDCCYRICCAVLVSQSAESAGAKASPLLGSKQLLQLTQNCGERLMTVITEDAFSGRGVTRVSALLFLDSLLSLFQAGKANASMLRGLSKLNFIPVLLDSSIGAIVSVFRGEAETQTSLAYFHTAFAFLLKMCHSVEGIQLVLNSGFFETIDESRLFASDVDDETVPALYTIMAAVLRVITAVVVGKGAQPALAFLNTYRRAAVSIFKSASKGEKCVLEVSEEYSKLFLFAGFLVSSYTRPIQLCMMLIQIQDTDESTEDKSFANGFS</sequence>
<keyword evidence="4" id="KW-0539">Nucleus</keyword>
<evidence type="ECO:0000256" key="3">
    <source>
        <dbReference type="ARBA" id="ARBA00022448"/>
    </source>
</evidence>
<reference evidence="6" key="1">
    <citation type="submission" date="2020-01" db="EMBL/GenBank/DDBJ databases">
        <authorList>
            <consortium name="DOE Joint Genome Institute"/>
            <person name="Haridas S."/>
            <person name="Albert R."/>
            <person name="Binder M."/>
            <person name="Bloem J."/>
            <person name="Labutti K."/>
            <person name="Salamov A."/>
            <person name="Andreopoulos B."/>
            <person name="Baker S.E."/>
            <person name="Barry K."/>
            <person name="Bills G."/>
            <person name="Bluhm B.H."/>
            <person name="Cannon C."/>
            <person name="Castanera R."/>
            <person name="Culley D.E."/>
            <person name="Daum C."/>
            <person name="Ezra D."/>
            <person name="Gonzalez J.B."/>
            <person name="Henrissat B."/>
            <person name="Kuo A."/>
            <person name="Liang C."/>
            <person name="Lipzen A."/>
            <person name="Lutzoni F."/>
            <person name="Magnuson J."/>
            <person name="Mondo S."/>
            <person name="Nolan M."/>
            <person name="Ohm R."/>
            <person name="Pangilinan J."/>
            <person name="Park H.-J."/>
            <person name="Ramirez L."/>
            <person name="Alfaro M."/>
            <person name="Sun H."/>
            <person name="Tritt A."/>
            <person name="Yoshinaga Y."/>
            <person name="Zwiers L.-H."/>
            <person name="Turgeon B.G."/>
            <person name="Goodwin S.B."/>
            <person name="Spatafora J.W."/>
            <person name="Crous P.W."/>
            <person name="Grigoriev I.V."/>
        </authorList>
    </citation>
    <scope>NUCLEOTIDE SEQUENCE</scope>
    <source>
        <strain evidence="6">CBS 342.82</strain>
    </source>
</reference>
<accession>A0A6J3LYX0</accession>
<proteinExistence type="inferred from homology"/>
<evidence type="ECO:0000256" key="2">
    <source>
        <dbReference type="ARBA" id="ARBA00005892"/>
    </source>
</evidence>
<reference evidence="6" key="2">
    <citation type="submission" date="2020-04" db="EMBL/GenBank/DDBJ databases">
        <authorList>
            <consortium name="NCBI Genome Project"/>
        </authorList>
    </citation>
    <scope>NUCLEOTIDE SEQUENCE</scope>
    <source>
        <strain evidence="6">CBS 342.82</strain>
    </source>
</reference>
<evidence type="ECO:0000256" key="1">
    <source>
        <dbReference type="ARBA" id="ARBA00004123"/>
    </source>
</evidence>
<dbReference type="PANTHER" id="PTHR31344">
    <property type="entry name" value="NUCLEAR PORE COMPLEX PROTEIN NUP205"/>
    <property type="match status" value="1"/>
</dbReference>
<evidence type="ECO:0000313" key="6">
    <source>
        <dbReference type="RefSeq" id="XP_033456868.1"/>
    </source>
</evidence>
<dbReference type="Proteomes" id="UP000504637">
    <property type="component" value="Unplaced"/>
</dbReference>
<dbReference type="InterPro" id="IPR021827">
    <property type="entry name" value="Nup186/Nup192/Nup205"/>
</dbReference>
<dbReference type="GeneID" id="54360456"/>
<dbReference type="GO" id="GO:0017056">
    <property type="term" value="F:structural constituent of nuclear pore"/>
    <property type="evidence" value="ECO:0007669"/>
    <property type="project" value="TreeGrafter"/>
</dbReference>
<dbReference type="GO" id="GO:0044611">
    <property type="term" value="C:nuclear pore inner ring"/>
    <property type="evidence" value="ECO:0007669"/>
    <property type="project" value="TreeGrafter"/>
</dbReference>
<dbReference type="OrthoDB" id="2019644at2759"/>
<comment type="subcellular location">
    <subcellularLocation>
        <location evidence="1">Nucleus</location>
    </subcellularLocation>
</comment>
<reference evidence="6" key="3">
    <citation type="submission" date="2025-08" db="UniProtKB">
        <authorList>
            <consortium name="RefSeq"/>
        </authorList>
    </citation>
    <scope>IDENTIFICATION</scope>
    <source>
        <strain evidence="6">CBS 342.82</strain>
    </source>
</reference>
<dbReference type="RefSeq" id="XP_033456868.1">
    <property type="nucleotide sequence ID" value="XM_033602656.1"/>
</dbReference>
<evidence type="ECO:0000256" key="4">
    <source>
        <dbReference type="ARBA" id="ARBA00023242"/>
    </source>
</evidence>
<dbReference type="GO" id="GO:0006999">
    <property type="term" value="P:nuclear pore organization"/>
    <property type="evidence" value="ECO:0007669"/>
    <property type="project" value="TreeGrafter"/>
</dbReference>
<name>A0A6J3LYX0_9PEZI</name>
<dbReference type="PANTHER" id="PTHR31344:SF0">
    <property type="entry name" value="NUCLEAR PORE COMPLEX PROTEIN NUP205"/>
    <property type="match status" value="1"/>
</dbReference>